<dbReference type="InterPro" id="IPR036899">
    <property type="entry name" value="Ribosomal_uL13_sf"/>
</dbReference>
<dbReference type="Gene3D" id="3.90.1180.10">
    <property type="entry name" value="Ribosomal protein L13"/>
    <property type="match status" value="1"/>
</dbReference>
<evidence type="ECO:0000313" key="6">
    <source>
        <dbReference type="Proteomes" id="UP000229307"/>
    </source>
</evidence>
<dbReference type="PANTHER" id="PTHR11545">
    <property type="entry name" value="RIBOSOMAL PROTEIN L13"/>
    <property type="match status" value="1"/>
</dbReference>
<dbReference type="Proteomes" id="UP000229307">
    <property type="component" value="Unassembled WGS sequence"/>
</dbReference>
<comment type="similarity">
    <text evidence="1 4">Belongs to the universal ribosomal protein uL13 family.</text>
</comment>
<dbReference type="EMBL" id="PFMR01000151">
    <property type="protein sequence ID" value="PIZ16980.1"/>
    <property type="molecule type" value="Genomic_DNA"/>
</dbReference>
<evidence type="ECO:0000313" key="5">
    <source>
        <dbReference type="EMBL" id="PIZ16980.1"/>
    </source>
</evidence>
<keyword evidence="2 4" id="KW-0689">Ribosomal protein</keyword>
<dbReference type="GO" id="GO:0003729">
    <property type="term" value="F:mRNA binding"/>
    <property type="evidence" value="ECO:0007669"/>
    <property type="project" value="TreeGrafter"/>
</dbReference>
<dbReference type="AlphaFoldDB" id="A0A2M7SBY9"/>
<dbReference type="NCBIfam" id="TIGR01066">
    <property type="entry name" value="rplM_bact"/>
    <property type="match status" value="1"/>
</dbReference>
<gene>
    <name evidence="4 5" type="primary">rplM</name>
    <name evidence="5" type="ORF">COY52_05635</name>
</gene>
<dbReference type="PANTHER" id="PTHR11545:SF2">
    <property type="entry name" value="LARGE RIBOSOMAL SUBUNIT PROTEIN UL13M"/>
    <property type="match status" value="1"/>
</dbReference>
<organism evidence="5 6">
    <name type="scientific">Candidatus Desantisbacteria bacterium CG_4_10_14_0_8_um_filter_48_22</name>
    <dbReference type="NCBI Taxonomy" id="1974543"/>
    <lineage>
        <taxon>Bacteria</taxon>
        <taxon>Candidatus Desantisiibacteriota</taxon>
    </lineage>
</organism>
<dbReference type="GO" id="GO:1990904">
    <property type="term" value="C:ribonucleoprotein complex"/>
    <property type="evidence" value="ECO:0007669"/>
    <property type="project" value="UniProtKB-KW"/>
</dbReference>
<comment type="caution">
    <text evidence="5">The sequence shown here is derived from an EMBL/GenBank/DDBJ whole genome shotgun (WGS) entry which is preliminary data.</text>
</comment>
<evidence type="ECO:0000256" key="3">
    <source>
        <dbReference type="ARBA" id="ARBA00023274"/>
    </source>
</evidence>
<evidence type="ECO:0000256" key="2">
    <source>
        <dbReference type="ARBA" id="ARBA00022980"/>
    </source>
</evidence>
<dbReference type="Pfam" id="PF00572">
    <property type="entry name" value="Ribosomal_L13"/>
    <property type="match status" value="1"/>
</dbReference>
<dbReference type="GO" id="GO:0017148">
    <property type="term" value="P:negative regulation of translation"/>
    <property type="evidence" value="ECO:0007669"/>
    <property type="project" value="TreeGrafter"/>
</dbReference>
<dbReference type="InterPro" id="IPR005823">
    <property type="entry name" value="Ribosomal_uL13_bac-type"/>
</dbReference>
<dbReference type="GO" id="GO:0003735">
    <property type="term" value="F:structural constituent of ribosome"/>
    <property type="evidence" value="ECO:0007669"/>
    <property type="project" value="InterPro"/>
</dbReference>
<accession>A0A2M7SBY9</accession>
<dbReference type="SUPFAM" id="SSF52161">
    <property type="entry name" value="Ribosomal protein L13"/>
    <property type="match status" value="1"/>
</dbReference>
<protein>
    <recommendedName>
        <fullName evidence="4">Large ribosomal subunit protein uL13</fullName>
    </recommendedName>
</protein>
<proteinExistence type="inferred from homology"/>
<evidence type="ECO:0000256" key="1">
    <source>
        <dbReference type="ARBA" id="ARBA00006227"/>
    </source>
</evidence>
<reference evidence="6" key="1">
    <citation type="submission" date="2017-09" db="EMBL/GenBank/DDBJ databases">
        <title>Depth-based differentiation of microbial function through sediment-hosted aquifers and enrichment of novel symbionts in the deep terrestrial subsurface.</title>
        <authorList>
            <person name="Probst A.J."/>
            <person name="Ladd B."/>
            <person name="Jarett J.K."/>
            <person name="Geller-Mcgrath D.E."/>
            <person name="Sieber C.M.K."/>
            <person name="Emerson J.B."/>
            <person name="Anantharaman K."/>
            <person name="Thomas B.C."/>
            <person name="Malmstrom R."/>
            <person name="Stieglmeier M."/>
            <person name="Klingl A."/>
            <person name="Woyke T."/>
            <person name="Ryan C.M."/>
            <person name="Banfield J.F."/>
        </authorList>
    </citation>
    <scope>NUCLEOTIDE SEQUENCE [LARGE SCALE GENOMIC DNA]</scope>
</reference>
<name>A0A2M7SBY9_9BACT</name>
<dbReference type="GO" id="GO:0006412">
    <property type="term" value="P:translation"/>
    <property type="evidence" value="ECO:0007669"/>
    <property type="project" value="UniProtKB-UniRule"/>
</dbReference>
<dbReference type="InterPro" id="IPR005822">
    <property type="entry name" value="Ribosomal_uL13"/>
</dbReference>
<dbReference type="CDD" id="cd00392">
    <property type="entry name" value="Ribosomal_L13"/>
    <property type="match status" value="1"/>
</dbReference>
<dbReference type="HAMAP" id="MF_01366">
    <property type="entry name" value="Ribosomal_uL13"/>
    <property type="match status" value="1"/>
</dbReference>
<evidence type="ECO:0000256" key="4">
    <source>
        <dbReference type="HAMAP-Rule" id="MF_01366"/>
    </source>
</evidence>
<dbReference type="PIRSF" id="PIRSF002181">
    <property type="entry name" value="Ribosomal_L13"/>
    <property type="match status" value="1"/>
</dbReference>
<comment type="function">
    <text evidence="4">This protein is one of the early assembly proteins of the 50S ribosomal subunit, although it is not seen to bind rRNA by itself. It is important during the early stages of 50S assembly.</text>
</comment>
<sequence length="133" mass="15530">MERKYYFVDAKDKILGRMATKIVRILRGKHKPDFDPSKDMGDIVVVVNASGVRVTGRKSEQKIYFRHSGYPSGHKLIPFERMLREKPCEIIRHAVHGMLRHNRLQSKAMRRLKIYAGAEHGLNQKFETLEIQE</sequence>
<keyword evidence="3 4" id="KW-0687">Ribonucleoprotein</keyword>
<dbReference type="GO" id="GO:0005840">
    <property type="term" value="C:ribosome"/>
    <property type="evidence" value="ECO:0007669"/>
    <property type="project" value="UniProtKB-KW"/>
</dbReference>
<comment type="subunit">
    <text evidence="4">Part of the 50S ribosomal subunit.</text>
</comment>